<sequence>MPGFTTHYIFGLKSYRHLDSCRLKYLISRYRGLYQLGLQGPDMFFYYIPGLRHRGFNNVGSTMHSYRTGDFFETFIRHIGSTDSNTRQGQAIAYLAGLLSHYAADSICHPYIYALSDHCVEHPNAASYGRHAELENDIDAILLWHYKKKKPSEFSQTATILLNGQEIQFISRFLSECINSVYYPVTVHSTFRVTPAMVHRSIIAMKIGTRTLSDSKGHKRLGLAVLESLVMRRPVASAKMVTDGVVDYHGCLNTAHEPWINPWDPSLISTESFPDLFGKTIEKTDGIFRMLNHSIECPISLQRQNLEELLTVIGSNSYHSGLPTGHEMVETKLPV</sequence>
<feature type="domain" description="Phospholipase C/D" evidence="1">
    <location>
        <begin position="6"/>
        <end position="153"/>
    </location>
</feature>
<dbReference type="EMBL" id="FOZC01000007">
    <property type="protein sequence ID" value="SFR77132.1"/>
    <property type="molecule type" value="Genomic_DNA"/>
</dbReference>
<dbReference type="Proteomes" id="UP000214760">
    <property type="component" value="Unassembled WGS sequence"/>
</dbReference>
<reference evidence="2 3" key="1">
    <citation type="submission" date="2016-10" db="EMBL/GenBank/DDBJ databases">
        <authorList>
            <person name="de Groot N.N."/>
        </authorList>
    </citation>
    <scope>NUCLEOTIDE SEQUENCE [LARGE SCALE GENOMIC DNA]</scope>
    <source>
        <strain evidence="2 3">F</strain>
    </source>
</reference>
<dbReference type="AlphaFoldDB" id="A0A1I6JDY4"/>
<name>A0A1I6JDY4_9FIRM</name>
<dbReference type="RefSeq" id="WP_051684651.1">
    <property type="nucleotide sequence ID" value="NZ_FOZC01000007.1"/>
</dbReference>
<dbReference type="Pfam" id="PF00882">
    <property type="entry name" value="Zn_dep_PLPC"/>
    <property type="match status" value="1"/>
</dbReference>
<proteinExistence type="predicted"/>
<gene>
    <name evidence="2" type="ORF">SAMN02910262_01429</name>
</gene>
<accession>A0A1I6JDY4</accession>
<evidence type="ECO:0000313" key="3">
    <source>
        <dbReference type="Proteomes" id="UP000214760"/>
    </source>
</evidence>
<evidence type="ECO:0000313" key="2">
    <source>
        <dbReference type="EMBL" id="SFR77132.1"/>
    </source>
</evidence>
<organism evidence="2 3">
    <name type="scientific">[Clostridium] aminophilum</name>
    <dbReference type="NCBI Taxonomy" id="1526"/>
    <lineage>
        <taxon>Bacteria</taxon>
        <taxon>Bacillati</taxon>
        <taxon>Bacillota</taxon>
        <taxon>Clostridia</taxon>
        <taxon>Lachnospirales</taxon>
        <taxon>Lachnospiraceae</taxon>
    </lineage>
</organism>
<protein>
    <submittedName>
        <fullName evidence="2">Zinc dependent phospholipase C</fullName>
    </submittedName>
</protein>
<evidence type="ECO:0000259" key="1">
    <source>
        <dbReference type="Pfam" id="PF00882"/>
    </source>
</evidence>
<dbReference type="InterPro" id="IPR029002">
    <property type="entry name" value="PLPC/GPLD1"/>
</dbReference>